<dbReference type="PROSITE" id="PS00108">
    <property type="entry name" value="PROTEIN_KINASE_ST"/>
    <property type="match status" value="1"/>
</dbReference>
<accession>A0A8H5CK61</accession>
<evidence type="ECO:0000256" key="5">
    <source>
        <dbReference type="SAM" id="MobiDB-lite"/>
    </source>
</evidence>
<dbReference type="EMBL" id="JAACJK010000001">
    <property type="protein sequence ID" value="KAF5342157.1"/>
    <property type="molecule type" value="Genomic_DNA"/>
</dbReference>
<keyword evidence="3" id="KW-0418">Kinase</keyword>
<evidence type="ECO:0000313" key="7">
    <source>
        <dbReference type="EMBL" id="KAF5342157.1"/>
    </source>
</evidence>
<keyword evidence="1" id="KW-0808">Transferase</keyword>
<proteinExistence type="predicted"/>
<dbReference type="Pfam" id="PF00069">
    <property type="entry name" value="Pkinase"/>
    <property type="match status" value="1"/>
</dbReference>
<comment type="caution">
    <text evidence="7">The sequence shown here is derived from an EMBL/GenBank/DDBJ whole genome shotgun (WGS) entry which is preliminary data.</text>
</comment>
<sequence length="658" mass="73551">MPLSPTNNPPPHQKATIFSLALRNLLQPSSLRSRLDVLTLVDLIVDYGEKNVQAEYRIDVLDSIRRAALPSFFEAWSISASALRLTKLWLEAALSTSSTKHHATQVALFQFVEVLPPGKLMCSNRDLNLTSQVEAATQGHFIVRDLARDILERWNAYLAANSPAKPPSPPIATGSRPGFKRKLDPSVGYEMDASQTARFRRRLSAEEQNTPELSVYLPQTHDGGDGYDALPNVPLNLEEVCDNLQPNELVEHVEAAMGLVRSEQFQWSENHHSGMSILLSLLLKVVSTKTLYQHLLSLQGEEALTMLNSMQLLLDFYVLIDQADRRSILKALLRLSDKSGLYPECLTLQRVEQSSQALDEGSYGEVYRGRFEDQNVALKVFKVRERSDISKILKAVWKEAILWSQLSHDNLLPFYGVYHLGDQHNRVCLVSPWMEMGNVVDYLRGSPRAERPLLLFDIASGIAYLHECEVIHGDLKGANILVSISGRACLADFGLSKVSDPLLMRWTSVNTVTTTGGTLRWQAPELFTPEDDGEVVVTTKSDIYSFACVCYEIMTGHVPFYQVSQPFTVIIKVMGGARPSKPLPDEPAFQQYGLSGSLWDLMGECWQQDPEDRPTAAEILHHPVMTSLVDCRQPQQWGSLSASQFRRSMTMLSGITPG</sequence>
<evidence type="ECO:0000259" key="6">
    <source>
        <dbReference type="PROSITE" id="PS50011"/>
    </source>
</evidence>
<dbReference type="InterPro" id="IPR008271">
    <property type="entry name" value="Ser/Thr_kinase_AS"/>
</dbReference>
<feature type="domain" description="Protein kinase" evidence="6">
    <location>
        <begin position="352"/>
        <end position="625"/>
    </location>
</feature>
<dbReference type="AlphaFoldDB" id="A0A8H5CK61"/>
<dbReference type="SMART" id="SM00220">
    <property type="entry name" value="S_TKc"/>
    <property type="match status" value="1"/>
</dbReference>
<evidence type="ECO:0000256" key="4">
    <source>
        <dbReference type="ARBA" id="ARBA00022840"/>
    </source>
</evidence>
<dbReference type="Proteomes" id="UP000541558">
    <property type="component" value="Unassembled WGS sequence"/>
</dbReference>
<dbReference type="InterPro" id="IPR000719">
    <property type="entry name" value="Prot_kinase_dom"/>
</dbReference>
<name>A0A8H5CK61_9AGAR</name>
<dbReference type="PANTHER" id="PTHR44329:SF288">
    <property type="entry name" value="MITOGEN-ACTIVATED PROTEIN KINASE KINASE KINASE 20"/>
    <property type="match status" value="1"/>
</dbReference>
<dbReference type="InterPro" id="IPR011009">
    <property type="entry name" value="Kinase-like_dom_sf"/>
</dbReference>
<gene>
    <name evidence="7" type="ORF">D9611_001624</name>
</gene>
<keyword evidence="8" id="KW-1185">Reference proteome</keyword>
<evidence type="ECO:0000256" key="1">
    <source>
        <dbReference type="ARBA" id="ARBA00022679"/>
    </source>
</evidence>
<evidence type="ECO:0000256" key="3">
    <source>
        <dbReference type="ARBA" id="ARBA00022777"/>
    </source>
</evidence>
<dbReference type="GO" id="GO:0004674">
    <property type="term" value="F:protein serine/threonine kinase activity"/>
    <property type="evidence" value="ECO:0007669"/>
    <property type="project" value="TreeGrafter"/>
</dbReference>
<evidence type="ECO:0000256" key="2">
    <source>
        <dbReference type="ARBA" id="ARBA00022741"/>
    </source>
</evidence>
<dbReference type="SUPFAM" id="SSF56112">
    <property type="entry name" value="Protein kinase-like (PK-like)"/>
    <property type="match status" value="1"/>
</dbReference>
<keyword evidence="2" id="KW-0547">Nucleotide-binding</keyword>
<dbReference type="GO" id="GO:0005524">
    <property type="term" value="F:ATP binding"/>
    <property type="evidence" value="ECO:0007669"/>
    <property type="project" value="UniProtKB-KW"/>
</dbReference>
<reference evidence="7 8" key="1">
    <citation type="journal article" date="2020" name="ISME J.">
        <title>Uncovering the hidden diversity of litter-decomposition mechanisms in mushroom-forming fungi.</title>
        <authorList>
            <person name="Floudas D."/>
            <person name="Bentzer J."/>
            <person name="Ahren D."/>
            <person name="Johansson T."/>
            <person name="Persson P."/>
            <person name="Tunlid A."/>
        </authorList>
    </citation>
    <scope>NUCLEOTIDE SEQUENCE [LARGE SCALE GENOMIC DNA]</scope>
    <source>
        <strain evidence="7 8">CBS 175.51</strain>
    </source>
</reference>
<dbReference type="InterPro" id="IPR051681">
    <property type="entry name" value="Ser/Thr_Kinases-Pseudokinases"/>
</dbReference>
<dbReference type="Gene3D" id="1.10.510.10">
    <property type="entry name" value="Transferase(Phosphotransferase) domain 1"/>
    <property type="match status" value="1"/>
</dbReference>
<dbReference type="OrthoDB" id="4062651at2759"/>
<evidence type="ECO:0000313" key="8">
    <source>
        <dbReference type="Proteomes" id="UP000541558"/>
    </source>
</evidence>
<feature type="region of interest" description="Disordered" evidence="5">
    <location>
        <begin position="161"/>
        <end position="187"/>
    </location>
</feature>
<organism evidence="7 8">
    <name type="scientific">Ephemerocybe angulata</name>
    <dbReference type="NCBI Taxonomy" id="980116"/>
    <lineage>
        <taxon>Eukaryota</taxon>
        <taxon>Fungi</taxon>
        <taxon>Dikarya</taxon>
        <taxon>Basidiomycota</taxon>
        <taxon>Agaricomycotina</taxon>
        <taxon>Agaricomycetes</taxon>
        <taxon>Agaricomycetidae</taxon>
        <taxon>Agaricales</taxon>
        <taxon>Agaricineae</taxon>
        <taxon>Psathyrellaceae</taxon>
        <taxon>Ephemerocybe</taxon>
    </lineage>
</organism>
<dbReference type="PANTHER" id="PTHR44329">
    <property type="entry name" value="SERINE/THREONINE-PROTEIN KINASE TNNI3K-RELATED"/>
    <property type="match status" value="1"/>
</dbReference>
<keyword evidence="4" id="KW-0067">ATP-binding</keyword>
<protein>
    <recommendedName>
        <fullName evidence="6">Protein kinase domain-containing protein</fullName>
    </recommendedName>
</protein>
<dbReference type="PROSITE" id="PS50011">
    <property type="entry name" value="PROTEIN_KINASE_DOM"/>
    <property type="match status" value="1"/>
</dbReference>